<dbReference type="RefSeq" id="WP_018581700.1">
    <property type="nucleotide sequence ID" value="NZ_UFXQ01000001.1"/>
</dbReference>
<gene>
    <name evidence="3" type="ORF">NCTC11862_01879</name>
</gene>
<feature type="transmembrane region" description="Helical" evidence="1">
    <location>
        <begin position="389"/>
        <end position="410"/>
    </location>
</feature>
<feature type="transmembrane region" description="Helical" evidence="1">
    <location>
        <begin position="322"/>
        <end position="342"/>
    </location>
</feature>
<feature type="transmembrane region" description="Helical" evidence="1">
    <location>
        <begin position="292"/>
        <end position="315"/>
    </location>
</feature>
<organism evidence="3 4">
    <name type="scientific">Corynebacterium pilosum</name>
    <dbReference type="NCBI Taxonomy" id="35756"/>
    <lineage>
        <taxon>Bacteria</taxon>
        <taxon>Bacillati</taxon>
        <taxon>Actinomycetota</taxon>
        <taxon>Actinomycetes</taxon>
        <taxon>Mycobacteriales</taxon>
        <taxon>Corynebacteriaceae</taxon>
        <taxon>Corynebacterium</taxon>
    </lineage>
</organism>
<dbReference type="Proteomes" id="UP000254467">
    <property type="component" value="Unassembled WGS sequence"/>
</dbReference>
<evidence type="ECO:0000313" key="4">
    <source>
        <dbReference type="Proteomes" id="UP000254467"/>
    </source>
</evidence>
<keyword evidence="1" id="KW-1133">Transmembrane helix</keyword>
<feature type="transmembrane region" description="Helical" evidence="1">
    <location>
        <begin position="267"/>
        <end position="286"/>
    </location>
</feature>
<feature type="transmembrane region" description="Helical" evidence="1">
    <location>
        <begin position="135"/>
        <end position="160"/>
    </location>
</feature>
<evidence type="ECO:0000256" key="1">
    <source>
        <dbReference type="SAM" id="Phobius"/>
    </source>
</evidence>
<dbReference type="EMBL" id="UFXQ01000001">
    <property type="protein sequence ID" value="STC70072.1"/>
    <property type="molecule type" value="Genomic_DNA"/>
</dbReference>
<dbReference type="Pfam" id="PF07158">
    <property type="entry name" value="MatC_N"/>
    <property type="match status" value="1"/>
</dbReference>
<feature type="transmembrane region" description="Helical" evidence="1">
    <location>
        <begin position="354"/>
        <end position="377"/>
    </location>
</feature>
<evidence type="ECO:0000313" key="3">
    <source>
        <dbReference type="EMBL" id="STC70072.1"/>
    </source>
</evidence>
<reference evidence="3 4" key="1">
    <citation type="submission" date="2018-06" db="EMBL/GenBank/DDBJ databases">
        <authorList>
            <consortium name="Pathogen Informatics"/>
            <person name="Doyle S."/>
        </authorList>
    </citation>
    <scope>NUCLEOTIDE SEQUENCE [LARGE SCALE GENOMIC DNA]</scope>
    <source>
        <strain evidence="3 4">NCTC11862</strain>
    </source>
</reference>
<name>A0A376CP66_9CORY</name>
<proteinExistence type="predicted"/>
<evidence type="ECO:0000259" key="2">
    <source>
        <dbReference type="Pfam" id="PF07158"/>
    </source>
</evidence>
<keyword evidence="1" id="KW-0472">Membrane</keyword>
<keyword evidence="4" id="KW-1185">Reference proteome</keyword>
<dbReference type="OrthoDB" id="8738207at2"/>
<feature type="domain" description="Dicarboxylate carrier MatC N-terminal" evidence="2">
    <location>
        <begin position="1"/>
        <end position="145"/>
    </location>
</feature>
<feature type="transmembrane region" description="Helical" evidence="1">
    <location>
        <begin position="98"/>
        <end position="123"/>
    </location>
</feature>
<dbReference type="STRING" id="35756.GCA_001044155_01715"/>
<dbReference type="AlphaFoldDB" id="A0A376CP66"/>
<dbReference type="InterPro" id="IPR009827">
    <property type="entry name" value="MatC_N"/>
</dbReference>
<feature type="transmembrane region" description="Helical" evidence="1">
    <location>
        <begin position="172"/>
        <end position="195"/>
    </location>
</feature>
<keyword evidence="1" id="KW-0812">Transmembrane</keyword>
<sequence>MTVELVTALVLAVIFVVGTVRRINIGILGMIGAFFVGLYVYPVNEALDEVFGQFPVGLAFSLIGLTFLFGFAQINGTIDIIVGWAMRLTRGKRWIMPWIFFFLTGFFMGIGAVFAVGVISPIAMPFAKKYKIDPLLMGMMVIHGGTIAVLSPLSVYGVFVNEALEANGFTGYAGEMFVLNFIFCLVFGVLVFFLLGGRELIKDKGNTATEYTPVKDVTANQWLTMACIAVLIVAAGFYNLDIGAVSLILGGVLALAKPADSKRALDGVAWSTIILIGGMVTYIAVLQDAGTVGWIAGGIASLGAASVGLLLLAYLCGIVSALASSIATLGIAMSMIMPLLAAGDIPVAAAAAELAISTTIVDVSPFSTSGALVLANVPRGDYDAQFRAMMRYACLIVAVAPVSVWLMTFIPV</sequence>
<protein>
    <submittedName>
        <fullName evidence="3">Dicarboxylate carrier protein MatC N-terminus</fullName>
    </submittedName>
</protein>
<accession>A0A376CP66</accession>
<feature type="transmembrane region" description="Helical" evidence="1">
    <location>
        <begin position="222"/>
        <end position="255"/>
    </location>
</feature>
<feature type="transmembrane region" description="Helical" evidence="1">
    <location>
        <begin position="23"/>
        <end position="42"/>
    </location>
</feature>
<feature type="transmembrane region" description="Helical" evidence="1">
    <location>
        <begin position="62"/>
        <end position="86"/>
    </location>
</feature>